<keyword evidence="3" id="KW-1185">Reference proteome</keyword>
<feature type="transmembrane region" description="Helical" evidence="1">
    <location>
        <begin position="6"/>
        <end position="27"/>
    </location>
</feature>
<dbReference type="OrthoDB" id="27509at2"/>
<keyword evidence="1" id="KW-1133">Transmembrane helix</keyword>
<evidence type="ECO:0008006" key="4">
    <source>
        <dbReference type="Google" id="ProtNLM"/>
    </source>
</evidence>
<keyword evidence="1" id="KW-0472">Membrane</keyword>
<evidence type="ECO:0000256" key="1">
    <source>
        <dbReference type="SAM" id="Phobius"/>
    </source>
</evidence>
<evidence type="ECO:0000313" key="2">
    <source>
        <dbReference type="EMBL" id="RIH89128.1"/>
    </source>
</evidence>
<gene>
    <name evidence="2" type="ORF">Mrose_00513</name>
</gene>
<keyword evidence="1" id="KW-0812">Transmembrane</keyword>
<dbReference type="EMBL" id="QWLA01000005">
    <property type="protein sequence ID" value="RIH89128.1"/>
    <property type="molecule type" value="Genomic_DNA"/>
</dbReference>
<proteinExistence type="predicted"/>
<dbReference type="RefSeq" id="WP_119275864.1">
    <property type="nucleotide sequence ID" value="NZ_QWLA01000005.1"/>
</dbReference>
<evidence type="ECO:0000313" key="3">
    <source>
        <dbReference type="Proteomes" id="UP000265341"/>
    </source>
</evidence>
<name>A0A399EYN7_9DEIN</name>
<dbReference type="Proteomes" id="UP000265341">
    <property type="component" value="Unassembled WGS sequence"/>
</dbReference>
<reference evidence="2 3" key="1">
    <citation type="submission" date="2018-08" db="EMBL/GenBank/DDBJ databases">
        <title>Meiothermus roseus NBRC 110900 genome sequencing project.</title>
        <authorList>
            <person name="Da Costa M.S."/>
            <person name="Albuquerque L."/>
            <person name="Raposo P."/>
            <person name="Froufe H.J.C."/>
            <person name="Barroso C.S."/>
            <person name="Egas C."/>
        </authorList>
    </citation>
    <scope>NUCLEOTIDE SEQUENCE [LARGE SCALE GENOMIC DNA]</scope>
    <source>
        <strain evidence="2 3">NBRC 110900</strain>
    </source>
</reference>
<feature type="transmembrane region" description="Helical" evidence="1">
    <location>
        <begin position="47"/>
        <end position="69"/>
    </location>
</feature>
<feature type="transmembrane region" description="Helical" evidence="1">
    <location>
        <begin position="75"/>
        <end position="101"/>
    </location>
</feature>
<organism evidence="2 3">
    <name type="scientific">Calidithermus roseus</name>
    <dbReference type="NCBI Taxonomy" id="1644118"/>
    <lineage>
        <taxon>Bacteria</taxon>
        <taxon>Thermotogati</taxon>
        <taxon>Deinococcota</taxon>
        <taxon>Deinococci</taxon>
        <taxon>Thermales</taxon>
        <taxon>Thermaceae</taxon>
        <taxon>Calidithermus</taxon>
    </lineage>
</organism>
<dbReference type="AlphaFoldDB" id="A0A399EYN7"/>
<protein>
    <recommendedName>
        <fullName evidence="4">DUF4149 domain-containing protein</fullName>
    </recommendedName>
</protein>
<comment type="caution">
    <text evidence="2">The sequence shown here is derived from an EMBL/GenBank/DDBJ whole genome shotgun (WGS) entry which is preliminary data.</text>
</comment>
<sequence>MRFIILSHFCATWALVGLIWALQIVYLPLFAKVGKDDFSAYEANHSLLLPQVMGTLMVIELLTGAFLLIFPPGWIPSWVFALGMALLALIWAWGLLVQAPVQKRLARRFDPRDLSLLIQANWVRTFAWSARGLLMAWAMLRYAM</sequence>
<accession>A0A399EYN7</accession>